<protein>
    <submittedName>
        <fullName evidence="1">Uncharacterized protein</fullName>
    </submittedName>
</protein>
<dbReference type="RefSeq" id="WP_146663610.1">
    <property type="nucleotide sequence ID" value="NZ_CP019791.1"/>
</dbReference>
<evidence type="ECO:0000313" key="2">
    <source>
        <dbReference type="Proteomes" id="UP000189674"/>
    </source>
</evidence>
<evidence type="ECO:0000313" key="1">
    <source>
        <dbReference type="EMBL" id="AQT69976.1"/>
    </source>
</evidence>
<reference evidence="2" key="1">
    <citation type="submission" date="2017-02" db="EMBL/GenBank/DDBJ databases">
        <title>Comparative genomics and description of representatives of a novel lineage of planctomycetes thriving in anoxic sediments.</title>
        <authorList>
            <person name="Spring S."/>
            <person name="Bunk B."/>
            <person name="Sproer C."/>
        </authorList>
    </citation>
    <scope>NUCLEOTIDE SEQUENCE [LARGE SCALE GENOMIC DNA]</scope>
    <source>
        <strain evidence="2">ST-NAGAB-D1</strain>
    </source>
</reference>
<dbReference type="Proteomes" id="UP000189674">
    <property type="component" value="Chromosome"/>
</dbReference>
<name>A0A1U9NR30_9BACT</name>
<keyword evidence="2" id="KW-1185">Reference proteome</keyword>
<dbReference type="SUPFAM" id="SSF47413">
    <property type="entry name" value="lambda repressor-like DNA-binding domains"/>
    <property type="match status" value="1"/>
</dbReference>
<dbReference type="GO" id="GO:0003677">
    <property type="term" value="F:DNA binding"/>
    <property type="evidence" value="ECO:0007669"/>
    <property type="project" value="InterPro"/>
</dbReference>
<accession>A0A1U9NR30</accession>
<dbReference type="CDD" id="cd00093">
    <property type="entry name" value="HTH_XRE"/>
    <property type="match status" value="1"/>
</dbReference>
<dbReference type="KEGG" id="alus:STSP2_03176"/>
<dbReference type="InterPro" id="IPR010982">
    <property type="entry name" value="Lambda_DNA-bd_dom_sf"/>
</dbReference>
<dbReference type="EMBL" id="CP019791">
    <property type="protein sequence ID" value="AQT69976.1"/>
    <property type="molecule type" value="Genomic_DNA"/>
</dbReference>
<organism evidence="1 2">
    <name type="scientific">Anaerohalosphaera lusitana</name>
    <dbReference type="NCBI Taxonomy" id="1936003"/>
    <lineage>
        <taxon>Bacteria</taxon>
        <taxon>Pseudomonadati</taxon>
        <taxon>Planctomycetota</taxon>
        <taxon>Phycisphaerae</taxon>
        <taxon>Sedimentisphaerales</taxon>
        <taxon>Anaerohalosphaeraceae</taxon>
        <taxon>Anaerohalosphaera</taxon>
    </lineage>
</organism>
<proteinExistence type="predicted"/>
<sequence length="139" mass="16087">MTTDKPMGSSYGRERGDLSGAVYIDQLRKYDQTIWYDTRDEEFVKYAEKAATWPEFIEICNRHNRNLTISPNLTYMLSRSQTQFRQIVKDAMAEQDLKPWQLEKLTGVPDSTIYRFLQGASLGSDKLQLILEALGLSIR</sequence>
<dbReference type="InterPro" id="IPR001387">
    <property type="entry name" value="Cro/C1-type_HTH"/>
</dbReference>
<dbReference type="AlphaFoldDB" id="A0A1U9NR30"/>
<gene>
    <name evidence="1" type="ORF">STSP2_03176</name>
</gene>
<dbReference type="STRING" id="1936003.STSP2_03176"/>